<evidence type="ECO:0000313" key="1">
    <source>
        <dbReference type="EMBL" id="SDN08926.1"/>
    </source>
</evidence>
<gene>
    <name evidence="1" type="ORF">SAMN04488090_4954</name>
</gene>
<organism evidence="1 2">
    <name type="scientific">Siphonobacter aquaeclarae</name>
    <dbReference type="NCBI Taxonomy" id="563176"/>
    <lineage>
        <taxon>Bacteria</taxon>
        <taxon>Pseudomonadati</taxon>
        <taxon>Bacteroidota</taxon>
        <taxon>Cytophagia</taxon>
        <taxon>Cytophagales</taxon>
        <taxon>Cytophagaceae</taxon>
        <taxon>Siphonobacter</taxon>
    </lineage>
</organism>
<dbReference type="InterPro" id="IPR003789">
    <property type="entry name" value="Asn/Gln_tRNA_amidoTrase-B-like"/>
</dbReference>
<reference evidence="1 2" key="1">
    <citation type="submission" date="2016-10" db="EMBL/GenBank/DDBJ databases">
        <authorList>
            <person name="de Groot N.N."/>
        </authorList>
    </citation>
    <scope>NUCLEOTIDE SEQUENCE [LARGE SCALE GENOMIC DNA]</scope>
    <source>
        <strain evidence="1 2">DSM 21668</strain>
    </source>
</reference>
<dbReference type="STRING" id="563176.SAMN04488090_4954"/>
<accession>A0A1G9YKA2</accession>
<sequence length="149" mass="15962">MALKATIESEIKQAMLAKNQPRLLALRAIKSAILLEETAGTAHELTSDQEMKILMKAVKQRKESAETYVANGRQELAEKELSEVAVIEEFLPKMLSEAELTERLKDIIARVGATGPGDIGKVMGTATKELAGLAEGKAISATAKSLLSA</sequence>
<dbReference type="Pfam" id="PF09424">
    <property type="entry name" value="YqeY"/>
    <property type="match status" value="1"/>
</dbReference>
<evidence type="ECO:0000313" key="2">
    <source>
        <dbReference type="Proteomes" id="UP000198901"/>
    </source>
</evidence>
<dbReference type="InterPro" id="IPR042184">
    <property type="entry name" value="YqeY/Aim41_N"/>
</dbReference>
<dbReference type="PANTHER" id="PTHR28055:SF1">
    <property type="entry name" value="ALTERED INHERITANCE OF MITOCHONDRIA PROTEIN 41, MITOCHONDRIAL"/>
    <property type="match status" value="1"/>
</dbReference>
<dbReference type="SUPFAM" id="SSF89095">
    <property type="entry name" value="GatB/YqeY motif"/>
    <property type="match status" value="1"/>
</dbReference>
<dbReference type="InterPro" id="IPR019004">
    <property type="entry name" value="YqeY/Aim41"/>
</dbReference>
<dbReference type="Gene3D" id="1.10.10.410">
    <property type="match status" value="1"/>
</dbReference>
<dbReference type="AlphaFoldDB" id="A0A1G9YKA2"/>
<dbReference type="PANTHER" id="PTHR28055">
    <property type="entry name" value="ALTERED INHERITANCE OF MITOCHONDRIA PROTEIN 41, MITOCHONDRIAL"/>
    <property type="match status" value="1"/>
</dbReference>
<name>A0A1G9YKA2_9BACT</name>
<dbReference type="OrthoDB" id="9788127at2"/>
<dbReference type="InterPro" id="IPR023168">
    <property type="entry name" value="GatB_Yqey_C_2"/>
</dbReference>
<dbReference type="RefSeq" id="WP_093209143.1">
    <property type="nucleotide sequence ID" value="NZ_FNGS01000013.1"/>
</dbReference>
<dbReference type="EMBL" id="FNGS01000013">
    <property type="protein sequence ID" value="SDN08926.1"/>
    <property type="molecule type" value="Genomic_DNA"/>
</dbReference>
<dbReference type="GO" id="GO:0016884">
    <property type="term" value="F:carbon-nitrogen ligase activity, with glutamine as amido-N-donor"/>
    <property type="evidence" value="ECO:0007669"/>
    <property type="project" value="InterPro"/>
</dbReference>
<protein>
    <recommendedName>
        <fullName evidence="3">Glutamyl-tRNA amidotransferase</fullName>
    </recommendedName>
</protein>
<keyword evidence="2" id="KW-1185">Reference proteome</keyword>
<proteinExistence type="predicted"/>
<evidence type="ECO:0008006" key="3">
    <source>
        <dbReference type="Google" id="ProtNLM"/>
    </source>
</evidence>
<dbReference type="Gene3D" id="1.10.1510.10">
    <property type="entry name" value="Uncharacterised protein YqeY/AIM41 PF09424, N-terminal domain"/>
    <property type="match status" value="1"/>
</dbReference>
<dbReference type="Proteomes" id="UP000198901">
    <property type="component" value="Unassembled WGS sequence"/>
</dbReference>